<evidence type="ECO:0000313" key="2">
    <source>
        <dbReference type="Proteomes" id="UP001056384"/>
    </source>
</evidence>
<keyword evidence="2" id="KW-1185">Reference proteome</keyword>
<organism evidence="1 2">
    <name type="scientific">Septoria linicola</name>
    <dbReference type="NCBI Taxonomy" id="215465"/>
    <lineage>
        <taxon>Eukaryota</taxon>
        <taxon>Fungi</taxon>
        <taxon>Dikarya</taxon>
        <taxon>Ascomycota</taxon>
        <taxon>Pezizomycotina</taxon>
        <taxon>Dothideomycetes</taxon>
        <taxon>Dothideomycetidae</taxon>
        <taxon>Mycosphaerellales</taxon>
        <taxon>Mycosphaerellaceae</taxon>
        <taxon>Septoria</taxon>
    </lineage>
</organism>
<dbReference type="Proteomes" id="UP001056384">
    <property type="component" value="Chromosome 6"/>
</dbReference>
<proteinExistence type="predicted"/>
<reference evidence="1" key="1">
    <citation type="submission" date="2022-06" db="EMBL/GenBank/DDBJ databases">
        <title>Complete genome sequences of two strains of the flax pathogen Septoria linicola.</title>
        <authorList>
            <person name="Lapalu N."/>
            <person name="Simon A."/>
            <person name="Demenou B."/>
            <person name="Paumier D."/>
            <person name="Guillot M.-P."/>
            <person name="Gout L."/>
            <person name="Valade R."/>
        </authorList>
    </citation>
    <scope>NUCLEOTIDE SEQUENCE</scope>
    <source>
        <strain evidence="1">SE15195</strain>
    </source>
</reference>
<name>A0A9Q9ELW5_9PEZI</name>
<dbReference type="AlphaFoldDB" id="A0A9Q9ELW5"/>
<evidence type="ECO:0000313" key="1">
    <source>
        <dbReference type="EMBL" id="USW54872.1"/>
    </source>
</evidence>
<dbReference type="EMBL" id="CP099423">
    <property type="protein sequence ID" value="USW54872.1"/>
    <property type="molecule type" value="Genomic_DNA"/>
</dbReference>
<accession>A0A9Q9ELW5</accession>
<protein>
    <submittedName>
        <fullName evidence="1">Uncharacterized protein</fullName>
    </submittedName>
</protein>
<sequence length="176" mass="19856">MAIEKLCAQQLPHGDNRAHKSISNADAAFRFKLYMLAERLSIANDMVIPHTRLTRPDLPLNASCRQMQLNNPSVKVLSLEMKVATKLVFPPKSDGGPVWMKCDRSEWSFEIKNGGGNTYGDVYDKAQRIIARAHADNPLVRLKIGGLHFIDGFARVKCQTRKVRNKGGRVTWWNLV</sequence>
<gene>
    <name evidence="1" type="ORF">Slin15195_G081910</name>
</gene>